<reference evidence="2" key="1">
    <citation type="thesis" date="2021" institute="BYU ScholarsArchive" country="Provo, UT, USA">
        <title>Applications of and Algorithms for Genome Assembly and Genomic Analyses with an Emphasis on Marine Teleosts.</title>
        <authorList>
            <person name="Pickett B.D."/>
        </authorList>
    </citation>
    <scope>NUCLEOTIDE SEQUENCE</scope>
    <source>
        <strain evidence="2">HI-2016</strain>
    </source>
</reference>
<organism evidence="2 3">
    <name type="scientific">Albula glossodonta</name>
    <name type="common">roundjaw bonefish</name>
    <dbReference type="NCBI Taxonomy" id="121402"/>
    <lineage>
        <taxon>Eukaryota</taxon>
        <taxon>Metazoa</taxon>
        <taxon>Chordata</taxon>
        <taxon>Craniata</taxon>
        <taxon>Vertebrata</taxon>
        <taxon>Euteleostomi</taxon>
        <taxon>Actinopterygii</taxon>
        <taxon>Neopterygii</taxon>
        <taxon>Teleostei</taxon>
        <taxon>Albuliformes</taxon>
        <taxon>Albulidae</taxon>
        <taxon>Albula</taxon>
    </lineage>
</organism>
<evidence type="ECO:0000256" key="1">
    <source>
        <dbReference type="SAM" id="MobiDB-lite"/>
    </source>
</evidence>
<dbReference type="AlphaFoldDB" id="A0A8T2PCV9"/>
<evidence type="ECO:0000313" key="2">
    <source>
        <dbReference type="EMBL" id="KAG9349576.1"/>
    </source>
</evidence>
<dbReference type="Proteomes" id="UP000824540">
    <property type="component" value="Unassembled WGS sequence"/>
</dbReference>
<evidence type="ECO:0000313" key="3">
    <source>
        <dbReference type="Proteomes" id="UP000824540"/>
    </source>
</evidence>
<keyword evidence="3" id="KW-1185">Reference proteome</keyword>
<feature type="region of interest" description="Disordered" evidence="1">
    <location>
        <begin position="290"/>
        <end position="321"/>
    </location>
</feature>
<protein>
    <submittedName>
        <fullName evidence="2">Uncharacterized protein</fullName>
    </submittedName>
</protein>
<sequence>MTHRTVEQVQNSALSGQHCCGSPDGRHILSEWATHLRKQSYATQICAPGLPRCKTAVGALSCARYSGDNTWGTLVPSLEDGCSTAELHCSSRVWNLAEAGLELRGVPCDRRSIRSSRSSCSDGPIHRPADETINNPPPADHWHISSPCASHMPSLKQINAMGNMTELPMSRPSLFRLFNQATELSIFCRGRRGHLARLAARITVGDMPQWEGPSGCLTTVPLRAQSNTKPAQEKTAVANPMTHFPESHFWVSCSESSPSASSGCFHYCSCSSLCRCYVQGADWVPGLRGGSMSPESGAGAWEDPHQSVGLPVGKGAEAMKL</sequence>
<accession>A0A8T2PCV9</accession>
<gene>
    <name evidence="2" type="ORF">JZ751_028024</name>
</gene>
<proteinExistence type="predicted"/>
<dbReference type="EMBL" id="JAFBMS010000009">
    <property type="protein sequence ID" value="KAG9349576.1"/>
    <property type="molecule type" value="Genomic_DNA"/>
</dbReference>
<comment type="caution">
    <text evidence="2">The sequence shown here is derived from an EMBL/GenBank/DDBJ whole genome shotgun (WGS) entry which is preliminary data.</text>
</comment>
<name>A0A8T2PCV9_9TELE</name>